<comment type="caution">
    <text evidence="2">The sequence shown here is derived from an EMBL/GenBank/DDBJ whole genome shotgun (WGS) entry which is preliminary data.</text>
</comment>
<gene>
    <name evidence="2" type="ORF">WOB96_02570</name>
</gene>
<dbReference type="Proteomes" id="UP001446205">
    <property type="component" value="Unassembled WGS sequence"/>
</dbReference>
<dbReference type="InterPro" id="IPR014914">
    <property type="entry name" value="RES_dom"/>
</dbReference>
<feature type="domain" description="RES" evidence="1">
    <location>
        <begin position="13"/>
        <end position="138"/>
    </location>
</feature>
<dbReference type="RefSeq" id="WP_341369706.1">
    <property type="nucleotide sequence ID" value="NZ_JBBPCO010000002.1"/>
</dbReference>
<evidence type="ECO:0000313" key="2">
    <source>
        <dbReference type="EMBL" id="MEK8088640.1"/>
    </source>
</evidence>
<sequence length="155" mass="17498">MRIFRIADARHALWDGTGAMLMGGRWNSRGKPVIYGSLTFAGAMLEVLVHARIGKIPRNQSYVCADVPDGISVERLSLQMLPPDWDTEDSTGARQAGDQWLDERRSAILLVPSVVAREEWNALVNPLHPEAQQLIISKPQAVIWDDRLFHKNFRQ</sequence>
<protein>
    <submittedName>
        <fullName evidence="2">RES domain-containing protein</fullName>
    </submittedName>
</protein>
<evidence type="ECO:0000313" key="3">
    <source>
        <dbReference type="Proteomes" id="UP001446205"/>
    </source>
</evidence>
<dbReference type="EMBL" id="JBBPCO010000002">
    <property type="protein sequence ID" value="MEK8088640.1"/>
    <property type="molecule type" value="Genomic_DNA"/>
</dbReference>
<keyword evidence="3" id="KW-1185">Reference proteome</keyword>
<accession>A0ABU9D516</accession>
<organism evidence="2 3">
    <name type="scientific">Thermithiobacillus plumbiphilus</name>
    <dbReference type="NCBI Taxonomy" id="1729899"/>
    <lineage>
        <taxon>Bacteria</taxon>
        <taxon>Pseudomonadati</taxon>
        <taxon>Pseudomonadota</taxon>
        <taxon>Acidithiobacillia</taxon>
        <taxon>Acidithiobacillales</taxon>
        <taxon>Thermithiobacillaceae</taxon>
        <taxon>Thermithiobacillus</taxon>
    </lineage>
</organism>
<evidence type="ECO:0000259" key="1">
    <source>
        <dbReference type="SMART" id="SM00953"/>
    </source>
</evidence>
<dbReference type="SMART" id="SM00953">
    <property type="entry name" value="RES"/>
    <property type="match status" value="1"/>
</dbReference>
<proteinExistence type="predicted"/>
<name>A0ABU9D516_9PROT</name>
<dbReference type="Pfam" id="PF08808">
    <property type="entry name" value="RES"/>
    <property type="match status" value="1"/>
</dbReference>
<reference evidence="2 3" key="1">
    <citation type="submission" date="2024-04" db="EMBL/GenBank/DDBJ databases">
        <authorList>
            <person name="Abashina T."/>
            <person name="Shaikin A."/>
        </authorList>
    </citation>
    <scope>NUCLEOTIDE SEQUENCE [LARGE SCALE GENOMIC DNA]</scope>
    <source>
        <strain evidence="2 3">AAFK</strain>
    </source>
</reference>